<dbReference type="AlphaFoldDB" id="A0A438H6W2"/>
<dbReference type="Proteomes" id="UP000288805">
    <property type="component" value="Unassembled WGS sequence"/>
</dbReference>
<dbReference type="PANTHER" id="PTHR12917:SF18">
    <property type="entry name" value="DNA DAMAGE-INDUCIBLE PROTEIN 1-LIKE"/>
    <property type="match status" value="1"/>
</dbReference>
<evidence type="ECO:0000313" key="2">
    <source>
        <dbReference type="Proteomes" id="UP000288805"/>
    </source>
</evidence>
<organism evidence="1 2">
    <name type="scientific">Vitis vinifera</name>
    <name type="common">Grape</name>
    <dbReference type="NCBI Taxonomy" id="29760"/>
    <lineage>
        <taxon>Eukaryota</taxon>
        <taxon>Viridiplantae</taxon>
        <taxon>Streptophyta</taxon>
        <taxon>Embryophyta</taxon>
        <taxon>Tracheophyta</taxon>
        <taxon>Spermatophyta</taxon>
        <taxon>Magnoliopsida</taxon>
        <taxon>eudicotyledons</taxon>
        <taxon>Gunneridae</taxon>
        <taxon>Pentapetalae</taxon>
        <taxon>rosids</taxon>
        <taxon>Vitales</taxon>
        <taxon>Vitaceae</taxon>
        <taxon>Viteae</taxon>
        <taxon>Vitis</taxon>
    </lineage>
</organism>
<dbReference type="SUPFAM" id="SSF50630">
    <property type="entry name" value="Acid proteases"/>
    <property type="match status" value="1"/>
</dbReference>
<reference evidence="1 2" key="1">
    <citation type="journal article" date="2018" name="PLoS Genet.">
        <title>Population sequencing reveals clonal diversity and ancestral inbreeding in the grapevine cultivar Chardonnay.</title>
        <authorList>
            <person name="Roach M.J."/>
            <person name="Johnson D.L."/>
            <person name="Bohlmann J."/>
            <person name="van Vuuren H.J."/>
            <person name="Jones S.J."/>
            <person name="Pretorius I.S."/>
            <person name="Schmidt S.A."/>
            <person name="Borneman A.R."/>
        </authorList>
    </citation>
    <scope>NUCLEOTIDE SEQUENCE [LARGE SCALE GENOMIC DNA]</scope>
    <source>
        <strain evidence="2">cv. Chardonnay</strain>
        <tissue evidence="1">Leaf</tissue>
    </source>
</reference>
<dbReference type="CDD" id="cd00303">
    <property type="entry name" value="retropepsin_like"/>
    <property type="match status" value="1"/>
</dbReference>
<proteinExistence type="predicted"/>
<accession>A0A438H6W2</accession>
<dbReference type="Pfam" id="PF08284">
    <property type="entry name" value="RVP_2"/>
    <property type="match status" value="1"/>
</dbReference>
<dbReference type="InterPro" id="IPR021109">
    <property type="entry name" value="Peptidase_aspartic_dom_sf"/>
</dbReference>
<dbReference type="EMBL" id="QGNW01000268">
    <property type="protein sequence ID" value="RVW80192.1"/>
    <property type="molecule type" value="Genomic_DNA"/>
</dbReference>
<evidence type="ECO:0000313" key="1">
    <source>
        <dbReference type="EMBL" id="RVW80192.1"/>
    </source>
</evidence>
<name>A0A438H6W2_VITVI</name>
<protein>
    <submittedName>
        <fullName evidence="1">Uncharacterized protein</fullName>
    </submittedName>
</protein>
<comment type="caution">
    <text evidence="1">The sequence shown here is derived from an EMBL/GenBank/DDBJ whole genome shotgun (WGS) entry which is preliminary data.</text>
</comment>
<dbReference type="Gene3D" id="2.40.70.10">
    <property type="entry name" value="Acid Proteases"/>
    <property type="match status" value="1"/>
</dbReference>
<sequence length="379" mass="43676">MINEKEKEGNAYARSMRLLKALKTKSVSKTSQTKRLMHVEAHVNNKPTKAMVDMGATHNFLSMDEAKRLELQASKEGRWIKVVNSSTKPLQGVVHEVMIYIDKYEGKITFIMALVDNFKVVLRMDFLWKVKVVLLPFLCTIDILDILEEETPCLVPSITEGMPKTPLLLAMEVNKGLKKKRVTYLATLREEKEDSVEEPMPKEIKVVLHEFKDVMSLELPKKLLPRREEDHKIKLEPRIKTPCHKEICSYAEEEVSFLRHRIEDGKLIMDDNNVKAIQEWDLPTKKTLPPATSKHRRRRVLNKHDFLAEFDYTLQYKLGSANHVVDALSRKVESLSRKVESTSMTSQPQGELMDFLKEGLQYDLLAKSLITLAHEGKTK</sequence>
<dbReference type="PANTHER" id="PTHR12917">
    <property type="entry name" value="ASPARTYL PROTEASE DDI-RELATED"/>
    <property type="match status" value="1"/>
</dbReference>
<gene>
    <name evidence="1" type="ORF">CK203_044817</name>
</gene>